<comment type="cofactor">
    <cofactor evidence="1 7 9">
        <name>FMN</name>
        <dbReference type="ChEBI" id="CHEBI:58210"/>
    </cofactor>
</comment>
<keyword evidence="6 7" id="KW-0560">Oxidoreductase</keyword>
<dbReference type="InterPro" id="IPR035587">
    <property type="entry name" value="DUS-like_FMN-bd"/>
</dbReference>
<comment type="function">
    <text evidence="7">Catalyzes the synthesis of 5,6-dihydrouridine (D), a modified base found in the D-loop of most tRNAs, via the reduction of the C5-C6 double bond in target uridines.</text>
</comment>
<evidence type="ECO:0000259" key="10">
    <source>
        <dbReference type="Pfam" id="PF01207"/>
    </source>
</evidence>
<dbReference type="GO" id="GO:0017150">
    <property type="term" value="F:tRNA dihydrouridine synthase activity"/>
    <property type="evidence" value="ECO:0007669"/>
    <property type="project" value="InterPro"/>
</dbReference>
<feature type="binding site" evidence="9">
    <location>
        <position position="155"/>
    </location>
    <ligand>
        <name>FMN</name>
        <dbReference type="ChEBI" id="CHEBI:58210"/>
    </ligand>
</feature>
<reference evidence="11" key="1">
    <citation type="submission" date="2020-10" db="EMBL/GenBank/DDBJ databases">
        <authorList>
            <person name="Gilroy R."/>
        </authorList>
    </citation>
    <scope>NUCLEOTIDE SEQUENCE</scope>
    <source>
        <strain evidence="11">13361</strain>
    </source>
</reference>
<evidence type="ECO:0000256" key="5">
    <source>
        <dbReference type="ARBA" id="ARBA00022857"/>
    </source>
</evidence>
<name>A0A9D1CL65_9FIRM</name>
<evidence type="ECO:0000256" key="1">
    <source>
        <dbReference type="ARBA" id="ARBA00001917"/>
    </source>
</evidence>
<evidence type="ECO:0000313" key="11">
    <source>
        <dbReference type="EMBL" id="HIQ67431.1"/>
    </source>
</evidence>
<dbReference type="Proteomes" id="UP000886796">
    <property type="component" value="Unassembled WGS sequence"/>
</dbReference>
<sequence length="307" mass="35052">MEGLTDHIYRELHHRYFPGVDRYYTPFFSPTIHRSLTARERLELPPADSIGYRLVPQILTKVPEDFLWMAEQCREQGYTVVNLNLGCPSGTVTAKGKGAGMLADPDSLDRFLDAIFSKSPLPISLKTRLGMENPEDFVKILPIFNRYPVAELILHPRVRKDFYKLPVRREWLDYTLENTKIPLCYNGNITSLSEISQFSARYPQVKGIMLGRGLIGDPGMLSPGGTTVASLEAFMEALLEGYLEAFGGSRNAMFRLKEHWSYLLCRFEGWEKLGKRLRKTTSLEEYRAITHEIFTTLPLAPALTPNW</sequence>
<comment type="similarity">
    <text evidence="7">Belongs to the dus family.</text>
</comment>
<evidence type="ECO:0000256" key="9">
    <source>
        <dbReference type="PIRSR" id="PIRSR006621-2"/>
    </source>
</evidence>
<dbReference type="Pfam" id="PF01207">
    <property type="entry name" value="Dus"/>
    <property type="match status" value="1"/>
</dbReference>
<feature type="binding site" evidence="9">
    <location>
        <begin position="211"/>
        <end position="212"/>
    </location>
    <ligand>
        <name>FMN</name>
        <dbReference type="ChEBI" id="CHEBI:58210"/>
    </ligand>
</feature>
<feature type="binding site" evidence="9">
    <location>
        <position position="126"/>
    </location>
    <ligand>
        <name>FMN</name>
        <dbReference type="ChEBI" id="CHEBI:58210"/>
    </ligand>
</feature>
<keyword evidence="9" id="KW-0547">Nucleotide-binding</keyword>
<evidence type="ECO:0000256" key="3">
    <source>
        <dbReference type="ARBA" id="ARBA00022643"/>
    </source>
</evidence>
<gene>
    <name evidence="11" type="ORF">IAB74_02835</name>
</gene>
<dbReference type="PROSITE" id="PS01136">
    <property type="entry name" value="UPF0034"/>
    <property type="match status" value="1"/>
</dbReference>
<dbReference type="InterPro" id="IPR018517">
    <property type="entry name" value="tRNA_hU_synthase_CS"/>
</dbReference>
<evidence type="ECO:0000256" key="8">
    <source>
        <dbReference type="PIRSR" id="PIRSR006621-1"/>
    </source>
</evidence>
<dbReference type="EMBL" id="DVFK01000040">
    <property type="protein sequence ID" value="HIQ67431.1"/>
    <property type="molecule type" value="Genomic_DNA"/>
</dbReference>
<evidence type="ECO:0000256" key="7">
    <source>
        <dbReference type="PIRNR" id="PIRNR006621"/>
    </source>
</evidence>
<dbReference type="EC" id="1.3.1.-" evidence="7"/>
<keyword evidence="3 7" id="KW-0288">FMN</keyword>
<dbReference type="PIRSF" id="PIRSF006621">
    <property type="entry name" value="Dus"/>
    <property type="match status" value="1"/>
</dbReference>
<evidence type="ECO:0000313" key="12">
    <source>
        <dbReference type="Proteomes" id="UP000886796"/>
    </source>
</evidence>
<evidence type="ECO:0000256" key="4">
    <source>
        <dbReference type="ARBA" id="ARBA00022694"/>
    </source>
</evidence>
<keyword evidence="5" id="KW-0521">NADP</keyword>
<feature type="active site" description="Proton donor" evidence="8">
    <location>
        <position position="87"/>
    </location>
</feature>
<dbReference type="PANTHER" id="PTHR45846:SF1">
    <property type="entry name" value="TRNA-DIHYDROURIDINE(47) SYNTHASE [NAD(P)(+)]-LIKE"/>
    <property type="match status" value="1"/>
</dbReference>
<feature type="domain" description="DUS-like FMN-binding" evidence="10">
    <location>
        <begin position="1"/>
        <end position="225"/>
    </location>
</feature>
<organism evidence="11 12">
    <name type="scientific">Candidatus Faecousia excrementigallinarum</name>
    <dbReference type="NCBI Taxonomy" id="2840806"/>
    <lineage>
        <taxon>Bacteria</taxon>
        <taxon>Bacillati</taxon>
        <taxon>Bacillota</taxon>
        <taxon>Clostridia</taxon>
        <taxon>Eubacteriales</taxon>
        <taxon>Oscillospiraceae</taxon>
        <taxon>Faecousia</taxon>
    </lineage>
</organism>
<dbReference type="InterPro" id="IPR001269">
    <property type="entry name" value="DUS_fam"/>
</dbReference>
<feature type="binding site" evidence="9">
    <location>
        <position position="57"/>
    </location>
    <ligand>
        <name>FMN</name>
        <dbReference type="ChEBI" id="CHEBI:58210"/>
    </ligand>
</feature>
<proteinExistence type="inferred from homology"/>
<reference evidence="11" key="2">
    <citation type="journal article" date="2021" name="PeerJ">
        <title>Extensive microbial diversity within the chicken gut microbiome revealed by metagenomics and culture.</title>
        <authorList>
            <person name="Gilroy R."/>
            <person name="Ravi A."/>
            <person name="Getino M."/>
            <person name="Pursley I."/>
            <person name="Horton D.L."/>
            <person name="Alikhan N.F."/>
            <person name="Baker D."/>
            <person name="Gharbi K."/>
            <person name="Hall N."/>
            <person name="Watson M."/>
            <person name="Adriaenssens E.M."/>
            <person name="Foster-Nyarko E."/>
            <person name="Jarju S."/>
            <person name="Secka A."/>
            <person name="Antonio M."/>
            <person name="Oren A."/>
            <person name="Chaudhuri R.R."/>
            <person name="La Ragione R."/>
            <person name="Hildebrand F."/>
            <person name="Pallen M.J."/>
        </authorList>
    </citation>
    <scope>NUCLEOTIDE SEQUENCE</scope>
    <source>
        <strain evidence="11">13361</strain>
    </source>
</reference>
<dbReference type="InterPro" id="IPR013785">
    <property type="entry name" value="Aldolase_TIM"/>
</dbReference>
<dbReference type="GO" id="GO:0050660">
    <property type="term" value="F:flavin adenine dinucleotide binding"/>
    <property type="evidence" value="ECO:0007669"/>
    <property type="project" value="InterPro"/>
</dbReference>
<dbReference type="CDD" id="cd02801">
    <property type="entry name" value="DUS_like_FMN"/>
    <property type="match status" value="1"/>
</dbReference>
<dbReference type="GO" id="GO:0003723">
    <property type="term" value="F:RNA binding"/>
    <property type="evidence" value="ECO:0007669"/>
    <property type="project" value="TreeGrafter"/>
</dbReference>
<comment type="caution">
    <text evidence="11">The sequence shown here is derived from an EMBL/GenBank/DDBJ whole genome shotgun (WGS) entry which is preliminary data.</text>
</comment>
<keyword evidence="4 7" id="KW-0819">tRNA processing</keyword>
<evidence type="ECO:0000256" key="2">
    <source>
        <dbReference type="ARBA" id="ARBA00022630"/>
    </source>
</evidence>
<dbReference type="AlphaFoldDB" id="A0A9D1CL65"/>
<dbReference type="Gene3D" id="3.20.20.70">
    <property type="entry name" value="Aldolase class I"/>
    <property type="match status" value="1"/>
</dbReference>
<protein>
    <recommendedName>
        <fullName evidence="7">tRNA-dihydrouridine synthase</fullName>
        <ecNumber evidence="7">1.3.1.-</ecNumber>
    </recommendedName>
</protein>
<dbReference type="SUPFAM" id="SSF51395">
    <property type="entry name" value="FMN-linked oxidoreductases"/>
    <property type="match status" value="1"/>
</dbReference>
<accession>A0A9D1CL65</accession>
<evidence type="ECO:0000256" key="6">
    <source>
        <dbReference type="ARBA" id="ARBA00023002"/>
    </source>
</evidence>
<keyword evidence="2 7" id="KW-0285">Flavoprotein</keyword>
<dbReference type="PANTHER" id="PTHR45846">
    <property type="entry name" value="TRNA-DIHYDROURIDINE(47) SYNTHASE [NAD(P)(+)]-LIKE"/>
    <property type="match status" value="1"/>
</dbReference>